<dbReference type="GO" id="GO:0004180">
    <property type="term" value="F:carboxypeptidase activity"/>
    <property type="evidence" value="ECO:0007669"/>
    <property type="project" value="UniProtKB-KW"/>
</dbReference>
<dbReference type="Gene3D" id="3.40.710.10">
    <property type="entry name" value="DD-peptidase/beta-lactamase superfamily"/>
    <property type="match status" value="1"/>
</dbReference>
<sequence length="594" mass="63641">MKLFPSRRRPGFHAGDDLQAGIAVRLDGVRSEALETGRSRLIATALAFVVVFGVIAVRLVDVSVLDQQPARQSGPAKARADGIEMERADITDRNGVLLASSLPTVSLFARPDDIRAARVDVEQAAVRLTEILPELDVAETAAALSSSRQFVYLRRNLTPRQHQDVNALGIPGLQFEKGESRVYPHGSLLAHVVGMTDIDNSGIAGIEKRFESTLHESREPLMLSIDIRVQTIVRDELARAVTEFRAIGATGMVMDARTGELLAMVSLPDFDPNDPPPGTDPALFNRATKGAYEMGSTFKLFNTAVALDSGRIGMTSSFDATKPLVFAGHVIHDDHAQNRWMSVPEILIHSSNIGSARMALDVGTEAQRAFMARIGMLAPPAIELPEVGAPLVPNPWREINTITIAFGHGLSVTPLQLLAGTAALVNGGEYRNPTLLAHVPDEQIPGVRVIKPKTSAQIRELMRMVVTEGTGKKADVPGYEVGGKTGTAEKVGHGGYRRKAVLSSFIAAFPMDDPRYVVLVMVDEPQATRETFGFIAAGWTAAPAAGRVIAQIAPLLGLMPKPPAPPQPVAERNRDGRPATATSQTGGHDVAAVD</sequence>
<dbReference type="Gene3D" id="3.30.450.330">
    <property type="match status" value="1"/>
</dbReference>
<evidence type="ECO:0000259" key="6">
    <source>
        <dbReference type="Pfam" id="PF03717"/>
    </source>
</evidence>
<evidence type="ECO:0000313" key="8">
    <source>
        <dbReference type="Proteomes" id="UP000182983"/>
    </source>
</evidence>
<dbReference type="GO" id="GO:0008658">
    <property type="term" value="F:penicillin binding"/>
    <property type="evidence" value="ECO:0007669"/>
    <property type="project" value="InterPro"/>
</dbReference>
<name>A0A1H6HMB8_MAGFU</name>
<gene>
    <name evidence="7" type="ORF">SAMN04244559_01710</name>
</gene>
<evidence type="ECO:0000256" key="4">
    <source>
        <dbReference type="SAM" id="MobiDB-lite"/>
    </source>
</evidence>
<evidence type="ECO:0000256" key="2">
    <source>
        <dbReference type="ARBA" id="ARBA00022645"/>
    </source>
</evidence>
<dbReference type="Pfam" id="PF03717">
    <property type="entry name" value="PBP_dimer"/>
    <property type="match status" value="1"/>
</dbReference>
<reference evidence="8" key="1">
    <citation type="submission" date="2016-10" db="EMBL/GenBank/DDBJ databases">
        <authorList>
            <person name="Varghese N."/>
            <person name="Submissions S."/>
        </authorList>
    </citation>
    <scope>NUCLEOTIDE SEQUENCE [LARGE SCALE GENOMIC DNA]</scope>
    <source>
        <strain evidence="8">DSM 13234</strain>
    </source>
</reference>
<feature type="domain" description="Penicillin-binding protein dimerisation" evidence="6">
    <location>
        <begin position="85"/>
        <end position="215"/>
    </location>
</feature>
<accession>A0A1H6HMB8</accession>
<dbReference type="PANTHER" id="PTHR30627">
    <property type="entry name" value="PEPTIDOGLYCAN D,D-TRANSPEPTIDASE"/>
    <property type="match status" value="1"/>
</dbReference>
<proteinExistence type="predicted"/>
<evidence type="ECO:0000259" key="5">
    <source>
        <dbReference type="Pfam" id="PF00905"/>
    </source>
</evidence>
<protein>
    <submittedName>
        <fullName evidence="7">Cell division protein FtsI (Penicillin-binding protein 3)</fullName>
    </submittedName>
</protein>
<keyword evidence="7" id="KW-0132">Cell division</keyword>
<dbReference type="InterPro" id="IPR050515">
    <property type="entry name" value="Beta-lactam/transpept"/>
</dbReference>
<dbReference type="Gene3D" id="3.90.1310.10">
    <property type="entry name" value="Penicillin-binding protein 2a (Domain 2)"/>
    <property type="match status" value="1"/>
</dbReference>
<dbReference type="RefSeq" id="WP_074767934.1">
    <property type="nucleotide sequence ID" value="NZ_FNWO01000006.1"/>
</dbReference>
<evidence type="ECO:0000256" key="1">
    <source>
        <dbReference type="ARBA" id="ARBA00004370"/>
    </source>
</evidence>
<dbReference type="InterPro" id="IPR012338">
    <property type="entry name" value="Beta-lactam/transpept-like"/>
</dbReference>
<dbReference type="InterPro" id="IPR036138">
    <property type="entry name" value="PBP_dimer_sf"/>
</dbReference>
<dbReference type="GO" id="GO:0071555">
    <property type="term" value="P:cell wall organization"/>
    <property type="evidence" value="ECO:0007669"/>
    <property type="project" value="TreeGrafter"/>
</dbReference>
<dbReference type="OrthoDB" id="9789078at2"/>
<dbReference type="GO" id="GO:0051301">
    <property type="term" value="P:cell division"/>
    <property type="evidence" value="ECO:0007669"/>
    <property type="project" value="UniProtKB-KW"/>
</dbReference>
<dbReference type="Pfam" id="PF00905">
    <property type="entry name" value="Transpeptidase"/>
    <property type="match status" value="1"/>
</dbReference>
<dbReference type="InterPro" id="IPR001460">
    <property type="entry name" value="PCN-bd_Tpept"/>
</dbReference>
<dbReference type="InterPro" id="IPR005311">
    <property type="entry name" value="PBP_dimer"/>
</dbReference>
<keyword evidence="8" id="KW-1185">Reference proteome</keyword>
<evidence type="ECO:0000256" key="3">
    <source>
        <dbReference type="ARBA" id="ARBA00023136"/>
    </source>
</evidence>
<comment type="subcellular location">
    <subcellularLocation>
        <location evidence="1">Membrane</location>
    </subcellularLocation>
</comment>
<dbReference type="SUPFAM" id="SSF56519">
    <property type="entry name" value="Penicillin binding protein dimerisation domain"/>
    <property type="match status" value="1"/>
</dbReference>
<evidence type="ECO:0000313" key="7">
    <source>
        <dbReference type="EMBL" id="SEH35103.1"/>
    </source>
</evidence>
<keyword evidence="2" id="KW-0645">Protease</keyword>
<dbReference type="PANTHER" id="PTHR30627:SF1">
    <property type="entry name" value="PEPTIDOGLYCAN D,D-TRANSPEPTIDASE FTSI"/>
    <property type="match status" value="1"/>
</dbReference>
<keyword evidence="3" id="KW-0472">Membrane</keyword>
<keyword evidence="7" id="KW-0131">Cell cycle</keyword>
<organism evidence="7 8">
    <name type="scientific">Magnetospirillum fulvum</name>
    <name type="common">Rhodospirillum fulvum</name>
    <dbReference type="NCBI Taxonomy" id="1082"/>
    <lineage>
        <taxon>Bacteria</taxon>
        <taxon>Pseudomonadati</taxon>
        <taxon>Pseudomonadota</taxon>
        <taxon>Alphaproteobacteria</taxon>
        <taxon>Rhodospirillales</taxon>
        <taxon>Rhodospirillaceae</taxon>
        <taxon>Magnetospirillum</taxon>
    </lineage>
</organism>
<feature type="region of interest" description="Disordered" evidence="4">
    <location>
        <begin position="560"/>
        <end position="594"/>
    </location>
</feature>
<dbReference type="Proteomes" id="UP000182983">
    <property type="component" value="Unassembled WGS sequence"/>
</dbReference>
<keyword evidence="2" id="KW-0378">Hydrolase</keyword>
<dbReference type="EMBL" id="FNWO01000006">
    <property type="protein sequence ID" value="SEH35103.1"/>
    <property type="molecule type" value="Genomic_DNA"/>
</dbReference>
<keyword evidence="2" id="KW-0121">Carboxypeptidase</keyword>
<feature type="domain" description="Penicillin-binding protein transpeptidase" evidence="5">
    <location>
        <begin position="251"/>
        <end position="529"/>
    </location>
</feature>
<dbReference type="SUPFAM" id="SSF56601">
    <property type="entry name" value="beta-lactamase/transpeptidase-like"/>
    <property type="match status" value="1"/>
</dbReference>
<dbReference type="AlphaFoldDB" id="A0A1H6HMB8"/>
<dbReference type="Gene3D" id="1.10.150.770">
    <property type="match status" value="1"/>
</dbReference>
<dbReference type="GO" id="GO:0005886">
    <property type="term" value="C:plasma membrane"/>
    <property type="evidence" value="ECO:0007669"/>
    <property type="project" value="TreeGrafter"/>
</dbReference>